<dbReference type="InterPro" id="IPR029063">
    <property type="entry name" value="SAM-dependent_MTases_sf"/>
</dbReference>
<dbReference type="Pfam" id="PF01555">
    <property type="entry name" value="N6_N4_Mtase"/>
    <property type="match status" value="1"/>
</dbReference>
<evidence type="ECO:0000256" key="3">
    <source>
        <dbReference type="ARBA" id="ARBA00022679"/>
    </source>
</evidence>
<dbReference type="SUPFAM" id="SSF53335">
    <property type="entry name" value="S-adenosyl-L-methionine-dependent methyltransferases"/>
    <property type="match status" value="1"/>
</dbReference>
<evidence type="ECO:0000259" key="5">
    <source>
        <dbReference type="Pfam" id="PF01555"/>
    </source>
</evidence>
<dbReference type="RefSeq" id="WP_032581531.1">
    <property type="nucleotide sequence ID" value="NZ_JACFSW010000001.1"/>
</dbReference>
<keyword evidence="3 6" id="KW-0808">Transferase</keyword>
<comment type="similarity">
    <text evidence="1 4">Belongs to the N(4)/N(6)-methyltransferase family.</text>
</comment>
<dbReference type="Gene3D" id="3.40.50.150">
    <property type="entry name" value="Vaccinia Virus protein VP39"/>
    <property type="match status" value="1"/>
</dbReference>
<evidence type="ECO:0000313" key="6">
    <source>
        <dbReference type="EMBL" id="RGY68065.1"/>
    </source>
</evidence>
<dbReference type="PRINTS" id="PR00508">
    <property type="entry name" value="S21N4MTFRASE"/>
</dbReference>
<feature type="domain" description="DNA methylase N-4/N-6" evidence="5">
    <location>
        <begin position="23"/>
        <end position="318"/>
    </location>
</feature>
<evidence type="ECO:0000256" key="1">
    <source>
        <dbReference type="ARBA" id="ARBA00006594"/>
    </source>
</evidence>
<dbReference type="EC" id="2.1.1.-" evidence="4"/>
<dbReference type="Proteomes" id="UP000284614">
    <property type="component" value="Unassembled WGS sequence"/>
</dbReference>
<dbReference type="AlphaFoldDB" id="A0A413JXI2"/>
<reference evidence="6 7" key="1">
    <citation type="submission" date="2018-08" db="EMBL/GenBank/DDBJ databases">
        <title>A genome reference for cultivated species of the human gut microbiota.</title>
        <authorList>
            <person name="Zou Y."/>
            <person name="Xue W."/>
            <person name="Luo G."/>
        </authorList>
    </citation>
    <scope>NUCLEOTIDE SEQUENCE [LARGE SCALE GENOMIC DNA]</scope>
    <source>
        <strain evidence="6 7">OF01-1</strain>
    </source>
</reference>
<protein>
    <recommendedName>
        <fullName evidence="4">Methyltransferase</fullName>
        <ecNumber evidence="4">2.1.1.-</ecNumber>
    </recommendedName>
</protein>
<keyword evidence="2 6" id="KW-0489">Methyltransferase</keyword>
<proteinExistence type="inferred from homology"/>
<evidence type="ECO:0000256" key="4">
    <source>
        <dbReference type="RuleBase" id="RU362026"/>
    </source>
</evidence>
<dbReference type="EMBL" id="QSDG01000011">
    <property type="protein sequence ID" value="RGY68065.1"/>
    <property type="molecule type" value="Genomic_DNA"/>
</dbReference>
<dbReference type="InterPro" id="IPR002052">
    <property type="entry name" value="DNA_methylase_N6_adenine_CS"/>
</dbReference>
<accession>A0A413JXI2</accession>
<sequence>MELNKIYNEDCHNGIKRITDTSIDCILTDPPYLYLKNQKLDRPFDEKTLFLEFKRVLKPTGFVVLFGRGTSFYRWNTILADLGFAFKEEIIWDKGHCTSPLMRMSRVHETISMHGMPKATINKCKVPYLEMKKNDIHGIIQDIKRLRSVFTQSKSMEAVYNFLENNCRDTSDRWEANNISISSDITKEDRCVSVMRGLEHGMNEKSIIRTDRIECDQFTKFGINSDKRKTGDRCCNVMQSMEFGLNEKSIIKAVRDHYSAIHPTQKPVRLLERILALTTNPGDVVLDTFAGSCSTAIACVNTNRKFIGFEIDKEFYDAGVNRLKEALSEPKLAM</sequence>
<name>A0A413JXI2_BACFG</name>
<dbReference type="InterPro" id="IPR001091">
    <property type="entry name" value="RM_Methyltransferase"/>
</dbReference>
<dbReference type="GO" id="GO:0003677">
    <property type="term" value="F:DNA binding"/>
    <property type="evidence" value="ECO:0007669"/>
    <property type="project" value="InterPro"/>
</dbReference>
<dbReference type="GO" id="GO:0008170">
    <property type="term" value="F:N-methyltransferase activity"/>
    <property type="evidence" value="ECO:0007669"/>
    <property type="project" value="InterPro"/>
</dbReference>
<comment type="caution">
    <text evidence="6">The sequence shown here is derived from an EMBL/GenBank/DDBJ whole genome shotgun (WGS) entry which is preliminary data.</text>
</comment>
<dbReference type="GO" id="GO:0032259">
    <property type="term" value="P:methylation"/>
    <property type="evidence" value="ECO:0007669"/>
    <property type="project" value="UniProtKB-KW"/>
</dbReference>
<gene>
    <name evidence="6" type="ORF">DXA27_13500</name>
</gene>
<organism evidence="6 7">
    <name type="scientific">Bacteroides fragilis</name>
    <dbReference type="NCBI Taxonomy" id="817"/>
    <lineage>
        <taxon>Bacteria</taxon>
        <taxon>Pseudomonadati</taxon>
        <taxon>Bacteroidota</taxon>
        <taxon>Bacteroidia</taxon>
        <taxon>Bacteroidales</taxon>
        <taxon>Bacteroidaceae</taxon>
        <taxon>Bacteroides</taxon>
    </lineage>
</organism>
<evidence type="ECO:0000313" key="7">
    <source>
        <dbReference type="Proteomes" id="UP000284614"/>
    </source>
</evidence>
<dbReference type="PROSITE" id="PS00092">
    <property type="entry name" value="N6_MTASE"/>
    <property type="match status" value="1"/>
</dbReference>
<dbReference type="InterPro" id="IPR002941">
    <property type="entry name" value="DNA_methylase_N4/N6"/>
</dbReference>
<evidence type="ECO:0000256" key="2">
    <source>
        <dbReference type="ARBA" id="ARBA00022603"/>
    </source>
</evidence>